<dbReference type="STRING" id="1618659.UV11_C0006G0035"/>
<gene>
    <name evidence="2" type="ORF">UV11_C0006G0035</name>
</gene>
<feature type="compositionally biased region" description="Polar residues" evidence="1">
    <location>
        <begin position="119"/>
        <end position="136"/>
    </location>
</feature>
<protein>
    <submittedName>
        <fullName evidence="2">Uncharacterized protein</fullName>
    </submittedName>
</protein>
<dbReference type="EMBL" id="LCDF01000006">
    <property type="protein sequence ID" value="KKS48630.1"/>
    <property type="molecule type" value="Genomic_DNA"/>
</dbReference>
<dbReference type="AlphaFoldDB" id="A0A0G0ZIV1"/>
<name>A0A0G0ZIV1_9BACT</name>
<accession>A0A0G0ZIV1</accession>
<dbReference type="Proteomes" id="UP000034036">
    <property type="component" value="Unassembled WGS sequence"/>
</dbReference>
<sequence>MGTSQKLKPDDFEYRCLAAFVEHFLDNGAYERLTEKMVKGMGFVPERVSRVRAVLEAEGFIENKDGKFPAEYCATRRLRGLTARDVWSEIVRPSGRSGHAAISQALSPAPLPIAGEKSSVVQSESAQTGYKTNQKKGGTDMAENGNGHAVSQCDKVKEAALKLIRKAGRTTVAEVMEATGFSQACVSTHMRTMDVEGLIKPDQTTRQHVWKAVVKTPDSEPSEKSGDGLYFHVGSLGEKDGKVILVVPASGSDDSRGSSSDAVTENNVNGSCSEAFQEGLASIKLGLKRLESAAEMNKTAAATHMEGLNLISDGLARMDGFAPMFGMITRLIKELKALDASQLS</sequence>
<evidence type="ECO:0000313" key="3">
    <source>
        <dbReference type="Proteomes" id="UP000034036"/>
    </source>
</evidence>
<evidence type="ECO:0000313" key="2">
    <source>
        <dbReference type="EMBL" id="KKS48630.1"/>
    </source>
</evidence>
<dbReference type="SUPFAM" id="SSF46785">
    <property type="entry name" value="Winged helix' DNA-binding domain"/>
    <property type="match status" value="1"/>
</dbReference>
<proteinExistence type="predicted"/>
<reference evidence="2 3" key="1">
    <citation type="journal article" date="2015" name="Nature">
        <title>rRNA introns, odd ribosomes, and small enigmatic genomes across a large radiation of phyla.</title>
        <authorList>
            <person name="Brown C.T."/>
            <person name="Hug L.A."/>
            <person name="Thomas B.C."/>
            <person name="Sharon I."/>
            <person name="Castelle C.J."/>
            <person name="Singh A."/>
            <person name="Wilkins M.J."/>
            <person name="Williams K.H."/>
            <person name="Banfield J.F."/>
        </authorList>
    </citation>
    <scope>NUCLEOTIDE SEQUENCE [LARGE SCALE GENOMIC DNA]</scope>
</reference>
<feature type="region of interest" description="Disordered" evidence="1">
    <location>
        <begin position="115"/>
        <end position="149"/>
    </location>
</feature>
<dbReference type="InterPro" id="IPR036390">
    <property type="entry name" value="WH_DNA-bd_sf"/>
</dbReference>
<comment type="caution">
    <text evidence="2">The sequence shown here is derived from an EMBL/GenBank/DDBJ whole genome shotgun (WGS) entry which is preliminary data.</text>
</comment>
<dbReference type="PATRIC" id="fig|1618659.3.peg.247"/>
<evidence type="ECO:0000256" key="1">
    <source>
        <dbReference type="SAM" id="MobiDB-lite"/>
    </source>
</evidence>
<organism evidence="2 3">
    <name type="scientific">Candidatus Giovannonibacteria bacterium GW2011_GWF2_42_19</name>
    <dbReference type="NCBI Taxonomy" id="1618659"/>
    <lineage>
        <taxon>Bacteria</taxon>
        <taxon>Candidatus Giovannoniibacteriota</taxon>
    </lineage>
</organism>